<comment type="caution">
    <text evidence="3">The sequence shown here is derived from an EMBL/GenBank/DDBJ whole genome shotgun (WGS) entry which is preliminary data.</text>
</comment>
<evidence type="ECO:0000256" key="1">
    <source>
        <dbReference type="SAM" id="Phobius"/>
    </source>
</evidence>
<name>A0A9D2EEC8_9MICO</name>
<organism evidence="3 4">
    <name type="scientific">Candidatus Ruania gallistercoris</name>
    <dbReference type="NCBI Taxonomy" id="2838746"/>
    <lineage>
        <taxon>Bacteria</taxon>
        <taxon>Bacillati</taxon>
        <taxon>Actinomycetota</taxon>
        <taxon>Actinomycetes</taxon>
        <taxon>Micrococcales</taxon>
        <taxon>Ruaniaceae</taxon>
        <taxon>Ruania</taxon>
    </lineage>
</organism>
<feature type="domain" description="Oligopeptide transport permease C-like N-terminal" evidence="2">
    <location>
        <begin position="14"/>
        <end position="38"/>
    </location>
</feature>
<dbReference type="InterPro" id="IPR025966">
    <property type="entry name" value="OppC_N"/>
</dbReference>
<reference evidence="3" key="2">
    <citation type="submission" date="2021-04" db="EMBL/GenBank/DDBJ databases">
        <authorList>
            <person name="Gilroy R."/>
        </authorList>
    </citation>
    <scope>NUCLEOTIDE SEQUENCE</scope>
    <source>
        <strain evidence="3">ChiGjej4B4-7305</strain>
    </source>
</reference>
<dbReference type="GO" id="GO:0005886">
    <property type="term" value="C:plasma membrane"/>
    <property type="evidence" value="ECO:0007669"/>
    <property type="project" value="UniProtKB-SubCell"/>
</dbReference>
<keyword evidence="1" id="KW-0472">Membrane</keyword>
<evidence type="ECO:0000313" key="3">
    <source>
        <dbReference type="EMBL" id="HIZ36238.1"/>
    </source>
</evidence>
<evidence type="ECO:0000313" key="4">
    <source>
        <dbReference type="Proteomes" id="UP000824037"/>
    </source>
</evidence>
<protein>
    <submittedName>
        <fullName evidence="3">ABC transporter permease</fullName>
    </submittedName>
</protein>
<gene>
    <name evidence="3" type="ORF">H9815_10695</name>
</gene>
<dbReference type="AlphaFoldDB" id="A0A9D2EEC8"/>
<keyword evidence="1" id="KW-1133">Transmembrane helix</keyword>
<feature type="non-terminal residue" evidence="3">
    <location>
        <position position="42"/>
    </location>
</feature>
<keyword evidence="1" id="KW-0812">Transmembrane</keyword>
<accession>A0A9D2EEC8</accession>
<proteinExistence type="predicted"/>
<dbReference type="Proteomes" id="UP000824037">
    <property type="component" value="Unassembled WGS sequence"/>
</dbReference>
<sequence length="42" mass="4470">MRLRSWLPTSGKVLAGLIIVLFFALVAVLGPMITPYGPRASG</sequence>
<dbReference type="Pfam" id="PF12911">
    <property type="entry name" value="OppC_N"/>
    <property type="match status" value="1"/>
</dbReference>
<feature type="transmembrane region" description="Helical" evidence="1">
    <location>
        <begin position="12"/>
        <end position="33"/>
    </location>
</feature>
<evidence type="ECO:0000259" key="2">
    <source>
        <dbReference type="Pfam" id="PF12911"/>
    </source>
</evidence>
<reference evidence="3" key="1">
    <citation type="journal article" date="2021" name="PeerJ">
        <title>Extensive microbial diversity within the chicken gut microbiome revealed by metagenomics and culture.</title>
        <authorList>
            <person name="Gilroy R."/>
            <person name="Ravi A."/>
            <person name="Getino M."/>
            <person name="Pursley I."/>
            <person name="Horton D.L."/>
            <person name="Alikhan N.F."/>
            <person name="Baker D."/>
            <person name="Gharbi K."/>
            <person name="Hall N."/>
            <person name="Watson M."/>
            <person name="Adriaenssens E.M."/>
            <person name="Foster-Nyarko E."/>
            <person name="Jarju S."/>
            <person name="Secka A."/>
            <person name="Antonio M."/>
            <person name="Oren A."/>
            <person name="Chaudhuri R.R."/>
            <person name="La Ragione R."/>
            <person name="Hildebrand F."/>
            <person name="Pallen M.J."/>
        </authorList>
    </citation>
    <scope>NUCLEOTIDE SEQUENCE</scope>
    <source>
        <strain evidence="3">ChiGjej4B4-7305</strain>
    </source>
</reference>
<dbReference type="EMBL" id="DXBY01000181">
    <property type="protein sequence ID" value="HIZ36238.1"/>
    <property type="molecule type" value="Genomic_DNA"/>
</dbReference>